<protein>
    <recommendedName>
        <fullName evidence="6">Acyl-coenzyme A dehydrogenase</fullName>
        <ecNumber evidence="4">1.3.8.7</ecNumber>
        <ecNumber evidence="5">1.3.8.8</ecNumber>
    </recommendedName>
</protein>
<evidence type="ECO:0000313" key="17">
    <source>
        <dbReference type="Proteomes" id="UP000765845"/>
    </source>
</evidence>
<evidence type="ECO:0000256" key="5">
    <source>
        <dbReference type="ARBA" id="ARBA00012040"/>
    </source>
</evidence>
<feature type="domain" description="Acyl-CoA dehydrogenase/oxidase N-terminal" evidence="14">
    <location>
        <begin position="129"/>
        <end position="237"/>
    </location>
</feature>
<dbReference type="RefSeq" id="WP_168450654.1">
    <property type="nucleotide sequence ID" value="NZ_JAAWWK010000004.1"/>
</dbReference>
<feature type="transmembrane region" description="Helical" evidence="12">
    <location>
        <begin position="35"/>
        <end position="64"/>
    </location>
</feature>
<dbReference type="InterPro" id="IPR036250">
    <property type="entry name" value="AcylCo_DH-like_C"/>
</dbReference>
<dbReference type="InterPro" id="IPR009075">
    <property type="entry name" value="AcylCo_DH/oxidase_C"/>
</dbReference>
<evidence type="ECO:0000256" key="12">
    <source>
        <dbReference type="SAM" id="Phobius"/>
    </source>
</evidence>
<dbReference type="EC" id="1.3.8.8" evidence="5"/>
<evidence type="ECO:0000256" key="3">
    <source>
        <dbReference type="ARBA" id="ARBA00009347"/>
    </source>
</evidence>
<reference evidence="16 17" key="1">
    <citation type="submission" date="2020-04" db="EMBL/GenBank/DDBJ databases">
        <authorList>
            <person name="Yoon J."/>
        </authorList>
    </citation>
    <scope>NUCLEOTIDE SEQUENCE [LARGE SCALE GENOMIC DNA]</scope>
    <source>
        <strain evidence="16 17">KMU-166</strain>
    </source>
</reference>
<dbReference type="InterPro" id="IPR050741">
    <property type="entry name" value="Acyl-CoA_dehydrogenase"/>
</dbReference>
<dbReference type="Gene3D" id="2.40.110.10">
    <property type="entry name" value="Butyryl-CoA Dehydrogenase, subunit A, domain 2"/>
    <property type="match status" value="1"/>
</dbReference>
<evidence type="ECO:0000256" key="2">
    <source>
        <dbReference type="ARBA" id="ARBA00005005"/>
    </source>
</evidence>
<feature type="domain" description="Acyl-CoA dehydrogenase C-terminal bacterial-type" evidence="15">
    <location>
        <begin position="516"/>
        <end position="797"/>
    </location>
</feature>
<dbReference type="PANTHER" id="PTHR48083:SF33">
    <property type="entry name" value="ACYL-COENZYME A DEHYDROGENASE"/>
    <property type="match status" value="1"/>
</dbReference>
<dbReference type="EMBL" id="JAAWWK010000004">
    <property type="protein sequence ID" value="NKI18125.1"/>
    <property type="molecule type" value="Genomic_DNA"/>
</dbReference>
<dbReference type="Gene3D" id="1.10.540.10">
    <property type="entry name" value="Acyl-CoA dehydrogenase/oxidase, N-terminal domain"/>
    <property type="match status" value="1"/>
</dbReference>
<dbReference type="Proteomes" id="UP000765845">
    <property type="component" value="Unassembled WGS sequence"/>
</dbReference>
<dbReference type="InterPro" id="IPR013786">
    <property type="entry name" value="AcylCoA_DH/ox_N"/>
</dbReference>
<evidence type="ECO:0000256" key="9">
    <source>
        <dbReference type="ARBA" id="ARBA00023002"/>
    </source>
</evidence>
<dbReference type="SUPFAM" id="SSF56645">
    <property type="entry name" value="Acyl-CoA dehydrogenase NM domain-like"/>
    <property type="match status" value="1"/>
</dbReference>
<dbReference type="Pfam" id="PF00441">
    <property type="entry name" value="Acyl-CoA_dh_1"/>
    <property type="match status" value="1"/>
</dbReference>
<comment type="pathway">
    <text evidence="2">Lipid metabolism; fatty acid beta-oxidation.</text>
</comment>
<evidence type="ECO:0000313" key="16">
    <source>
        <dbReference type="EMBL" id="NKI18125.1"/>
    </source>
</evidence>
<dbReference type="InterPro" id="IPR015396">
    <property type="entry name" value="FadE_C"/>
</dbReference>
<keyword evidence="8" id="KW-0274">FAD</keyword>
<dbReference type="EC" id="1.3.8.7" evidence="4"/>
<dbReference type="InterPro" id="IPR037069">
    <property type="entry name" value="AcylCoA_DH/ox_N_sf"/>
</dbReference>
<dbReference type="PANTHER" id="PTHR48083">
    <property type="entry name" value="MEDIUM-CHAIN SPECIFIC ACYL-COA DEHYDROGENASE, MITOCHONDRIAL-RELATED"/>
    <property type="match status" value="1"/>
</dbReference>
<evidence type="ECO:0000256" key="4">
    <source>
        <dbReference type="ARBA" id="ARBA00012033"/>
    </source>
</evidence>
<comment type="cofactor">
    <cofactor evidence="1">
        <name>FAD</name>
        <dbReference type="ChEBI" id="CHEBI:57692"/>
    </cofactor>
</comment>
<comment type="catalytic activity">
    <reaction evidence="10">
        <text>a medium-chain 2,3-saturated fatty acyl-CoA + oxidized [electron-transfer flavoprotein] + H(+) = a medium-chain (2E)-enoyl-CoA + reduced [electron-transfer flavoprotein]</text>
        <dbReference type="Rhea" id="RHEA:14477"/>
        <dbReference type="Rhea" id="RHEA-COMP:10685"/>
        <dbReference type="Rhea" id="RHEA-COMP:10686"/>
        <dbReference type="ChEBI" id="CHEBI:15378"/>
        <dbReference type="ChEBI" id="CHEBI:57692"/>
        <dbReference type="ChEBI" id="CHEBI:58307"/>
        <dbReference type="ChEBI" id="CHEBI:83723"/>
        <dbReference type="ChEBI" id="CHEBI:83726"/>
        <dbReference type="EC" id="1.3.8.7"/>
    </reaction>
</comment>
<dbReference type="NCBIfam" id="NF007000">
    <property type="entry name" value="PRK09463.1"/>
    <property type="match status" value="1"/>
</dbReference>
<dbReference type="Gene3D" id="1.20.140.10">
    <property type="entry name" value="Butyryl-CoA Dehydrogenase, subunit A, domain 3"/>
    <property type="match status" value="1"/>
</dbReference>
<keyword evidence="12" id="KW-0472">Membrane</keyword>
<sequence>MTTVLSLLLLVAVLLGIFAAGLSRRAGAAGFTVAYLLLGIVLTPVLLHPLLLLLLFAVLAVLLIDSLRIRLISQPAQGALKKMMPPMSATEKEALEAGTTWWEKDLFSGKPDWRKFAGMKLHRLSQRERAFLDGETEALCAMLDEWQIHHELKDLPEDAWQFIKDKGFLGLIIPEEYGGLHFSPYAQSRVLSKIASRSSVAAVSVMVPNSLGPGELLAKYGTDAQKCYWLPRLARGEEIPCFGLTSPEAGSDAGAIPDNGVVCRGTYDGEEVLGIRLNLSKRWITLAPIATVVGLAFKLRDPDGLLGDQQDLGICCALVPAGLEGMEIGRRHNPGAAFMNGPITGRDVFIPMDLLIGGQDYIGRGWQMLVECLGAGRGISLPALSTAAGESAYLLVGAFARIRRQFGIPVGKFEGVQEASAEIAASAYTLEAYRAFVTRALDDGAPSVLTAMAKYHATEMMRQVVNLSMDILGGRGIQLGPRNFMALTYQVVPIGITVEGANILTRSMIIFGQGAMRCHPYLADELAALDDDSPAGVAHFDQLFTAHIGHTLSVISCGILQGLGLGWLSKYDFAPPIMRRWYRRFDRLAAVFAATADIALATLGGDLKRREMLSARLGDVHSQLVIASALIKFHSEQPHSRDNDEHAEYALQRAHGAALQALDGLYRNFPQRWLGCLLRVVFFPLGLPTAPVTDEQRRRLGDAMLKDQPVRRMLAERVSLNTEPDDAMGRVHATFALLQEVEPFYEQYLRAEDSLPGSSVAEKLDAAVKSGIVTAEQAEQLARYDAMRYDCLLTDAFDRNLESLDVRPNRP</sequence>
<evidence type="ECO:0000256" key="6">
    <source>
        <dbReference type="ARBA" id="ARBA00020144"/>
    </source>
</evidence>
<comment type="similarity">
    <text evidence="3">Belongs to the acyl-CoA dehydrogenase family.</text>
</comment>
<evidence type="ECO:0000256" key="7">
    <source>
        <dbReference type="ARBA" id="ARBA00022630"/>
    </source>
</evidence>
<organism evidence="16 17">
    <name type="scientific">Spongiibacter thalassae</name>
    <dbReference type="NCBI Taxonomy" id="2721624"/>
    <lineage>
        <taxon>Bacteria</taxon>
        <taxon>Pseudomonadati</taxon>
        <taxon>Pseudomonadota</taxon>
        <taxon>Gammaproteobacteria</taxon>
        <taxon>Cellvibrionales</taxon>
        <taxon>Spongiibacteraceae</taxon>
        <taxon>Spongiibacter</taxon>
    </lineage>
</organism>
<keyword evidence="12" id="KW-0812">Transmembrane</keyword>
<dbReference type="Pfam" id="PF02771">
    <property type="entry name" value="Acyl-CoA_dh_N"/>
    <property type="match status" value="1"/>
</dbReference>
<dbReference type="Pfam" id="PF09317">
    <property type="entry name" value="ACDH_C"/>
    <property type="match status" value="1"/>
</dbReference>
<proteinExistence type="inferred from homology"/>
<keyword evidence="7" id="KW-0285">Flavoprotein</keyword>
<evidence type="ECO:0000259" key="14">
    <source>
        <dbReference type="Pfam" id="PF02771"/>
    </source>
</evidence>
<gene>
    <name evidence="16" type="ORF">HCU74_11985</name>
</gene>
<keyword evidence="12" id="KW-1133">Transmembrane helix</keyword>
<dbReference type="SUPFAM" id="SSF47203">
    <property type="entry name" value="Acyl-CoA dehydrogenase C-terminal domain-like"/>
    <property type="match status" value="1"/>
</dbReference>
<evidence type="ECO:0000259" key="13">
    <source>
        <dbReference type="Pfam" id="PF00441"/>
    </source>
</evidence>
<comment type="caution">
    <text evidence="16">The sequence shown here is derived from an EMBL/GenBank/DDBJ whole genome shotgun (WGS) entry which is preliminary data.</text>
</comment>
<dbReference type="InterPro" id="IPR009100">
    <property type="entry name" value="AcylCoA_DH/oxidase_NM_dom_sf"/>
</dbReference>
<keyword evidence="9" id="KW-0560">Oxidoreductase</keyword>
<evidence type="ECO:0000259" key="15">
    <source>
        <dbReference type="Pfam" id="PF09317"/>
    </source>
</evidence>
<evidence type="ECO:0000256" key="11">
    <source>
        <dbReference type="ARBA" id="ARBA00049247"/>
    </source>
</evidence>
<evidence type="ECO:0000256" key="10">
    <source>
        <dbReference type="ARBA" id="ARBA00047882"/>
    </source>
</evidence>
<evidence type="ECO:0000256" key="1">
    <source>
        <dbReference type="ARBA" id="ARBA00001974"/>
    </source>
</evidence>
<comment type="catalytic activity">
    <reaction evidence="11">
        <text>a long-chain 2,3-saturated fatty acyl-CoA + oxidized [electron-transfer flavoprotein] + H(+) = a long-chain (2E)-enoyl-CoA + reduced [electron-transfer flavoprotein]</text>
        <dbReference type="Rhea" id="RHEA:17721"/>
        <dbReference type="Rhea" id="RHEA-COMP:10685"/>
        <dbReference type="Rhea" id="RHEA-COMP:10686"/>
        <dbReference type="ChEBI" id="CHEBI:15378"/>
        <dbReference type="ChEBI" id="CHEBI:57692"/>
        <dbReference type="ChEBI" id="CHEBI:58307"/>
        <dbReference type="ChEBI" id="CHEBI:83721"/>
        <dbReference type="ChEBI" id="CHEBI:83727"/>
        <dbReference type="EC" id="1.3.8.8"/>
    </reaction>
</comment>
<dbReference type="NCBIfam" id="NF009586">
    <property type="entry name" value="PRK13026.1"/>
    <property type="match status" value="1"/>
</dbReference>
<name>A0ABX1GFX6_9GAMM</name>
<dbReference type="InterPro" id="IPR046373">
    <property type="entry name" value="Acyl-CoA_Oxase/DH_mid-dom_sf"/>
</dbReference>
<keyword evidence="17" id="KW-1185">Reference proteome</keyword>
<accession>A0ABX1GFX6</accession>
<evidence type="ECO:0000256" key="8">
    <source>
        <dbReference type="ARBA" id="ARBA00022827"/>
    </source>
</evidence>
<feature type="domain" description="Acyl-CoA dehydrogenase/oxidase C-terminal" evidence="13">
    <location>
        <begin position="363"/>
        <end position="508"/>
    </location>
</feature>